<dbReference type="GeneID" id="6499180"/>
<keyword evidence="2" id="KW-0472">Membrane</keyword>
<keyword evidence="2" id="KW-0812">Transmembrane</keyword>
<keyword evidence="3" id="KW-0732">Signal</keyword>
<evidence type="ECO:0000313" key="4">
    <source>
        <dbReference type="EMBL" id="EDV43717.2"/>
    </source>
</evidence>
<feature type="signal peptide" evidence="3">
    <location>
        <begin position="1"/>
        <end position="23"/>
    </location>
</feature>
<gene>
    <name evidence="4" type="primary">Dana\GF16384</name>
    <name evidence="4" type="synonym">dana_GLEANR_17653</name>
    <name evidence="4" type="ORF">GF16384</name>
</gene>
<reference evidence="4 5" key="1">
    <citation type="journal article" date="2007" name="Nature">
        <title>Evolution of genes and genomes on the Drosophila phylogeny.</title>
        <authorList>
            <consortium name="Drosophila 12 Genomes Consortium"/>
            <person name="Clark A.G."/>
            <person name="Eisen M.B."/>
            <person name="Smith D.R."/>
            <person name="Bergman C.M."/>
            <person name="Oliver B."/>
            <person name="Markow T.A."/>
            <person name="Kaufman T.C."/>
            <person name="Kellis M."/>
            <person name="Gelbart W."/>
            <person name="Iyer V.N."/>
            <person name="Pollard D.A."/>
            <person name="Sackton T.B."/>
            <person name="Larracuente A.M."/>
            <person name="Singh N.D."/>
            <person name="Abad J.P."/>
            <person name="Abt D.N."/>
            <person name="Adryan B."/>
            <person name="Aguade M."/>
            <person name="Akashi H."/>
            <person name="Anderson W.W."/>
            <person name="Aquadro C.F."/>
            <person name="Ardell D.H."/>
            <person name="Arguello R."/>
            <person name="Artieri C.G."/>
            <person name="Barbash D.A."/>
            <person name="Barker D."/>
            <person name="Barsanti P."/>
            <person name="Batterham P."/>
            <person name="Batzoglou S."/>
            <person name="Begun D."/>
            <person name="Bhutkar A."/>
            <person name="Blanco E."/>
            <person name="Bosak S.A."/>
            <person name="Bradley R.K."/>
            <person name="Brand A.D."/>
            <person name="Brent M.R."/>
            <person name="Brooks A.N."/>
            <person name="Brown R.H."/>
            <person name="Butlin R.K."/>
            <person name="Caggese C."/>
            <person name="Calvi B.R."/>
            <person name="Bernardo de Carvalho A."/>
            <person name="Caspi A."/>
            <person name="Castrezana S."/>
            <person name="Celniker S.E."/>
            <person name="Chang J.L."/>
            <person name="Chapple C."/>
            <person name="Chatterji S."/>
            <person name="Chinwalla A."/>
            <person name="Civetta A."/>
            <person name="Clifton S.W."/>
            <person name="Comeron J.M."/>
            <person name="Costello J.C."/>
            <person name="Coyne J.A."/>
            <person name="Daub J."/>
            <person name="David R.G."/>
            <person name="Delcher A.L."/>
            <person name="Delehaunty K."/>
            <person name="Do C.B."/>
            <person name="Ebling H."/>
            <person name="Edwards K."/>
            <person name="Eickbush T."/>
            <person name="Evans J.D."/>
            <person name="Filipski A."/>
            <person name="Findeiss S."/>
            <person name="Freyhult E."/>
            <person name="Fulton L."/>
            <person name="Fulton R."/>
            <person name="Garcia A.C."/>
            <person name="Gardiner A."/>
            <person name="Garfield D.A."/>
            <person name="Garvin B.E."/>
            <person name="Gibson G."/>
            <person name="Gilbert D."/>
            <person name="Gnerre S."/>
            <person name="Godfrey J."/>
            <person name="Good R."/>
            <person name="Gotea V."/>
            <person name="Gravely B."/>
            <person name="Greenberg A.J."/>
            <person name="Griffiths-Jones S."/>
            <person name="Gross S."/>
            <person name="Guigo R."/>
            <person name="Gustafson E.A."/>
            <person name="Haerty W."/>
            <person name="Hahn M.W."/>
            <person name="Halligan D.L."/>
            <person name="Halpern A.L."/>
            <person name="Halter G.M."/>
            <person name="Han M.V."/>
            <person name="Heger A."/>
            <person name="Hillier L."/>
            <person name="Hinrichs A.S."/>
            <person name="Holmes I."/>
            <person name="Hoskins R.A."/>
            <person name="Hubisz M.J."/>
            <person name="Hultmark D."/>
            <person name="Huntley M.A."/>
            <person name="Jaffe D.B."/>
            <person name="Jagadeeshan S."/>
            <person name="Jeck W.R."/>
            <person name="Johnson J."/>
            <person name="Jones C.D."/>
            <person name="Jordan W.C."/>
            <person name="Karpen G.H."/>
            <person name="Kataoka E."/>
            <person name="Keightley P.D."/>
            <person name="Kheradpour P."/>
            <person name="Kirkness E.F."/>
            <person name="Koerich L.B."/>
            <person name="Kristiansen K."/>
            <person name="Kudrna D."/>
            <person name="Kulathinal R.J."/>
            <person name="Kumar S."/>
            <person name="Kwok R."/>
            <person name="Lander E."/>
            <person name="Langley C.H."/>
            <person name="Lapoint R."/>
            <person name="Lazzaro B.P."/>
            <person name="Lee S.J."/>
            <person name="Levesque L."/>
            <person name="Li R."/>
            <person name="Lin C.F."/>
            <person name="Lin M.F."/>
            <person name="Lindblad-Toh K."/>
            <person name="Llopart A."/>
            <person name="Long M."/>
            <person name="Low L."/>
            <person name="Lozovsky E."/>
            <person name="Lu J."/>
            <person name="Luo M."/>
            <person name="Machado C.A."/>
            <person name="Makalowski W."/>
            <person name="Marzo M."/>
            <person name="Matsuda M."/>
            <person name="Matzkin L."/>
            <person name="McAllister B."/>
            <person name="McBride C.S."/>
            <person name="McKernan B."/>
            <person name="McKernan K."/>
            <person name="Mendez-Lago M."/>
            <person name="Minx P."/>
            <person name="Mollenhauer M.U."/>
            <person name="Montooth K."/>
            <person name="Mount S.M."/>
            <person name="Mu X."/>
            <person name="Myers E."/>
            <person name="Negre B."/>
            <person name="Newfeld S."/>
            <person name="Nielsen R."/>
            <person name="Noor M.A."/>
            <person name="O'Grady P."/>
            <person name="Pachter L."/>
            <person name="Papaceit M."/>
            <person name="Parisi M.J."/>
            <person name="Parisi M."/>
            <person name="Parts L."/>
            <person name="Pedersen J.S."/>
            <person name="Pesole G."/>
            <person name="Phillippy A.M."/>
            <person name="Ponting C.P."/>
            <person name="Pop M."/>
            <person name="Porcelli D."/>
            <person name="Powell J.R."/>
            <person name="Prohaska S."/>
            <person name="Pruitt K."/>
            <person name="Puig M."/>
            <person name="Quesneville H."/>
            <person name="Ram K.R."/>
            <person name="Rand D."/>
            <person name="Rasmussen M.D."/>
            <person name="Reed L.K."/>
            <person name="Reenan R."/>
            <person name="Reily A."/>
            <person name="Remington K.A."/>
            <person name="Rieger T.T."/>
            <person name="Ritchie M.G."/>
            <person name="Robin C."/>
            <person name="Rogers Y.H."/>
            <person name="Rohde C."/>
            <person name="Rozas J."/>
            <person name="Rubenfield M.J."/>
            <person name="Ruiz A."/>
            <person name="Russo S."/>
            <person name="Salzberg S.L."/>
            <person name="Sanchez-Gracia A."/>
            <person name="Saranga D.J."/>
            <person name="Sato H."/>
            <person name="Schaeffer S.W."/>
            <person name="Schatz M.C."/>
            <person name="Schlenke T."/>
            <person name="Schwartz R."/>
            <person name="Segarra C."/>
            <person name="Singh R.S."/>
            <person name="Sirot L."/>
            <person name="Sirota M."/>
            <person name="Sisneros N.B."/>
            <person name="Smith C.D."/>
            <person name="Smith T.F."/>
            <person name="Spieth J."/>
            <person name="Stage D.E."/>
            <person name="Stark A."/>
            <person name="Stephan W."/>
            <person name="Strausberg R.L."/>
            <person name="Strempel S."/>
            <person name="Sturgill D."/>
            <person name="Sutton G."/>
            <person name="Sutton G.G."/>
            <person name="Tao W."/>
            <person name="Teichmann S."/>
            <person name="Tobari Y.N."/>
            <person name="Tomimura Y."/>
            <person name="Tsolas J.M."/>
            <person name="Valente V.L."/>
            <person name="Venter E."/>
            <person name="Venter J.C."/>
            <person name="Vicario S."/>
            <person name="Vieira F.G."/>
            <person name="Vilella A.J."/>
            <person name="Villasante A."/>
            <person name="Walenz B."/>
            <person name="Wang J."/>
            <person name="Wasserman M."/>
            <person name="Watts T."/>
            <person name="Wilson D."/>
            <person name="Wilson R.K."/>
            <person name="Wing R.A."/>
            <person name="Wolfner M.F."/>
            <person name="Wong A."/>
            <person name="Wong G.K."/>
            <person name="Wu C.I."/>
            <person name="Wu G."/>
            <person name="Yamamoto D."/>
            <person name="Yang H.P."/>
            <person name="Yang S.P."/>
            <person name="Yorke J.A."/>
            <person name="Yoshida K."/>
            <person name="Zdobnov E."/>
            <person name="Zhang P."/>
            <person name="Zhang Y."/>
            <person name="Zimin A.V."/>
            <person name="Baldwin J."/>
            <person name="Abdouelleil A."/>
            <person name="Abdulkadir J."/>
            <person name="Abebe A."/>
            <person name="Abera B."/>
            <person name="Abreu J."/>
            <person name="Acer S.C."/>
            <person name="Aftuck L."/>
            <person name="Alexander A."/>
            <person name="An P."/>
            <person name="Anderson E."/>
            <person name="Anderson S."/>
            <person name="Arachi H."/>
            <person name="Azer M."/>
            <person name="Bachantsang P."/>
            <person name="Barry A."/>
            <person name="Bayul T."/>
            <person name="Berlin A."/>
            <person name="Bessette D."/>
            <person name="Bloom T."/>
            <person name="Blye J."/>
            <person name="Boguslavskiy L."/>
            <person name="Bonnet C."/>
            <person name="Boukhgalter B."/>
            <person name="Bourzgui I."/>
            <person name="Brown A."/>
            <person name="Cahill P."/>
            <person name="Channer S."/>
            <person name="Cheshatsang Y."/>
            <person name="Chuda L."/>
            <person name="Citroen M."/>
            <person name="Collymore A."/>
            <person name="Cooke P."/>
            <person name="Costello M."/>
            <person name="D'Aco K."/>
            <person name="Daza R."/>
            <person name="De Haan G."/>
            <person name="DeGray S."/>
            <person name="DeMaso C."/>
            <person name="Dhargay N."/>
            <person name="Dooley K."/>
            <person name="Dooley E."/>
            <person name="Doricent M."/>
            <person name="Dorje P."/>
            <person name="Dorjee K."/>
            <person name="Dupes A."/>
            <person name="Elong R."/>
            <person name="Falk J."/>
            <person name="Farina A."/>
            <person name="Faro S."/>
            <person name="Ferguson D."/>
            <person name="Fisher S."/>
            <person name="Foley C.D."/>
            <person name="Franke A."/>
            <person name="Friedrich D."/>
            <person name="Gadbois L."/>
            <person name="Gearin G."/>
            <person name="Gearin C.R."/>
            <person name="Giannoukos G."/>
            <person name="Goode T."/>
            <person name="Graham J."/>
            <person name="Grandbois E."/>
            <person name="Grewal S."/>
            <person name="Gyaltsen K."/>
            <person name="Hafez N."/>
            <person name="Hagos B."/>
            <person name="Hall J."/>
            <person name="Henson C."/>
            <person name="Hollinger A."/>
            <person name="Honan T."/>
            <person name="Huard M.D."/>
            <person name="Hughes L."/>
            <person name="Hurhula B."/>
            <person name="Husby M.E."/>
            <person name="Kamat A."/>
            <person name="Kanga B."/>
            <person name="Kashin S."/>
            <person name="Khazanovich D."/>
            <person name="Kisner P."/>
            <person name="Lance K."/>
            <person name="Lara M."/>
            <person name="Lee W."/>
            <person name="Lennon N."/>
            <person name="Letendre F."/>
            <person name="LeVine R."/>
            <person name="Lipovsky A."/>
            <person name="Liu X."/>
            <person name="Liu J."/>
            <person name="Liu S."/>
            <person name="Lokyitsang T."/>
            <person name="Lokyitsang Y."/>
            <person name="Lubonja R."/>
            <person name="Lui A."/>
            <person name="MacDonald P."/>
            <person name="Magnisalis V."/>
            <person name="Maru K."/>
            <person name="Matthews C."/>
            <person name="McCusker W."/>
            <person name="McDonough S."/>
            <person name="Mehta T."/>
            <person name="Meldrim J."/>
            <person name="Meneus L."/>
            <person name="Mihai O."/>
            <person name="Mihalev A."/>
            <person name="Mihova T."/>
            <person name="Mittelman R."/>
            <person name="Mlenga V."/>
            <person name="Montmayeur A."/>
            <person name="Mulrain L."/>
            <person name="Navidi A."/>
            <person name="Naylor J."/>
            <person name="Negash T."/>
            <person name="Nguyen T."/>
            <person name="Nguyen N."/>
            <person name="Nicol R."/>
            <person name="Norbu C."/>
            <person name="Norbu N."/>
            <person name="Novod N."/>
            <person name="O'Neill B."/>
            <person name="Osman S."/>
            <person name="Markiewicz E."/>
            <person name="Oyono O.L."/>
            <person name="Patti C."/>
            <person name="Phunkhang P."/>
            <person name="Pierre F."/>
            <person name="Priest M."/>
            <person name="Raghuraman S."/>
            <person name="Rege F."/>
            <person name="Reyes R."/>
            <person name="Rise C."/>
            <person name="Rogov P."/>
            <person name="Ross K."/>
            <person name="Ryan E."/>
            <person name="Settipalli S."/>
            <person name="Shea T."/>
            <person name="Sherpa N."/>
            <person name="Shi L."/>
            <person name="Shih D."/>
            <person name="Sparrow T."/>
            <person name="Spaulding J."/>
            <person name="Stalker J."/>
            <person name="Stange-Thomann N."/>
            <person name="Stavropoulos S."/>
            <person name="Stone C."/>
            <person name="Strader C."/>
            <person name="Tesfaye S."/>
            <person name="Thomson T."/>
            <person name="Thoulutsang Y."/>
            <person name="Thoulutsang D."/>
            <person name="Topham K."/>
            <person name="Topping I."/>
            <person name="Tsamla T."/>
            <person name="Vassiliev H."/>
            <person name="Vo A."/>
            <person name="Wangchuk T."/>
            <person name="Wangdi T."/>
            <person name="Weiand M."/>
            <person name="Wilkinson J."/>
            <person name="Wilson A."/>
            <person name="Yadav S."/>
            <person name="Young G."/>
            <person name="Yu Q."/>
            <person name="Zembek L."/>
            <person name="Zhong D."/>
            <person name="Zimmer A."/>
            <person name="Zwirko Z."/>
            <person name="Jaffe D.B."/>
            <person name="Alvarez P."/>
            <person name="Brockman W."/>
            <person name="Butler J."/>
            <person name="Chin C."/>
            <person name="Gnerre S."/>
            <person name="Grabherr M."/>
            <person name="Kleber M."/>
            <person name="Mauceli E."/>
            <person name="MacCallum I."/>
        </authorList>
    </citation>
    <scope>NUCLEOTIDE SEQUENCE [LARGE SCALE GENOMIC DNA]</scope>
    <source>
        <strain evidence="5">Tucson 14024-0371.13</strain>
    </source>
</reference>
<name>B3LVU3_DROAN</name>
<dbReference type="AlphaFoldDB" id="B3LVU3"/>
<evidence type="ECO:0000256" key="2">
    <source>
        <dbReference type="SAM" id="Phobius"/>
    </source>
</evidence>
<dbReference type="HOGENOM" id="CLU_075161_0_0_1"/>
<proteinExistence type="predicted"/>
<protein>
    <submittedName>
        <fullName evidence="4">Uncharacterized protein</fullName>
    </submittedName>
</protein>
<dbReference type="InterPro" id="IPR012464">
    <property type="entry name" value="DUF1676"/>
</dbReference>
<dbReference type="eggNOG" id="ENOG502S77V">
    <property type="taxonomic scope" value="Eukaryota"/>
</dbReference>
<dbReference type="STRING" id="7217.B3LVU3"/>
<feature type="region of interest" description="Disordered" evidence="1">
    <location>
        <begin position="144"/>
        <end position="181"/>
    </location>
</feature>
<organism evidence="4 5">
    <name type="scientific">Drosophila ananassae</name>
    <name type="common">Fruit fly</name>
    <dbReference type="NCBI Taxonomy" id="7217"/>
    <lineage>
        <taxon>Eukaryota</taxon>
        <taxon>Metazoa</taxon>
        <taxon>Ecdysozoa</taxon>
        <taxon>Arthropoda</taxon>
        <taxon>Hexapoda</taxon>
        <taxon>Insecta</taxon>
        <taxon>Pterygota</taxon>
        <taxon>Neoptera</taxon>
        <taxon>Endopterygota</taxon>
        <taxon>Diptera</taxon>
        <taxon>Brachycera</taxon>
        <taxon>Muscomorpha</taxon>
        <taxon>Ephydroidea</taxon>
        <taxon>Drosophilidae</taxon>
        <taxon>Drosophila</taxon>
        <taxon>Sophophora</taxon>
    </lineage>
</organism>
<dbReference type="InParanoid" id="B3LVU3"/>
<feature type="chain" id="PRO_5006454358" evidence="3">
    <location>
        <begin position="24"/>
        <end position="330"/>
    </location>
</feature>
<feature type="compositionally biased region" description="Acidic residues" evidence="1">
    <location>
        <begin position="167"/>
        <end position="179"/>
    </location>
</feature>
<dbReference type="KEGG" id="dan:6499180"/>
<evidence type="ECO:0000256" key="3">
    <source>
        <dbReference type="SAM" id="SignalP"/>
    </source>
</evidence>
<keyword evidence="5" id="KW-1185">Reference proteome</keyword>
<feature type="compositionally biased region" description="Basic and acidic residues" evidence="1">
    <location>
        <begin position="144"/>
        <end position="154"/>
    </location>
</feature>
<sequence length="330" mass="36777">MWQTGQVLILVLFVLATMRVARSSGSRFNGGTSGNQNPQLNLQMNAWQPFTQHNNWLILQATAPSSQNIRERRKEQKQEVQGQELQHQRLPINYYAYNHRYNDSVADSLTADGNYKQVPPATDPASYVLAISQQMRRGPIRRQLPEAEEAKPEVNKLPATLTNKDNGDDDETDAIDFESEEHLSPRGVESYLEPFERALVKVRDFCDSVRSFISDEPDVAVSNKLDAAAPGATSKELVAQGRRSRLSTVEWEGRKLKKLKKKIQKLLLPLLIAYKLKFLTLIPVLIGGLTLLVGTTGLAGFFFALFTAVMSLKTSAGGHGSKSLLLKKLS</sequence>
<dbReference type="EMBL" id="CH902617">
    <property type="protein sequence ID" value="EDV43717.2"/>
    <property type="molecule type" value="Genomic_DNA"/>
</dbReference>
<feature type="transmembrane region" description="Helical" evidence="2">
    <location>
        <begin position="292"/>
        <end position="312"/>
    </location>
</feature>
<dbReference type="Proteomes" id="UP000007801">
    <property type="component" value="Unassembled WGS sequence"/>
</dbReference>
<dbReference type="Pfam" id="PF07898">
    <property type="entry name" value="DUF1676"/>
    <property type="match status" value="1"/>
</dbReference>
<evidence type="ECO:0000313" key="5">
    <source>
        <dbReference type="Proteomes" id="UP000007801"/>
    </source>
</evidence>
<keyword evidence="2" id="KW-1133">Transmembrane helix</keyword>
<evidence type="ECO:0000256" key="1">
    <source>
        <dbReference type="SAM" id="MobiDB-lite"/>
    </source>
</evidence>
<dbReference type="OrthoDB" id="7869432at2759"/>
<accession>B3LVU3</accession>